<dbReference type="Proteomes" id="UP001185092">
    <property type="component" value="Unassembled WGS sequence"/>
</dbReference>
<reference evidence="1" key="1">
    <citation type="submission" date="2023-07" db="EMBL/GenBank/DDBJ databases">
        <title>Genomic Encyclopedia of Type Strains, Phase IV (KMG-IV): sequencing the most valuable type-strain genomes for metagenomic binning, comparative biology and taxonomic classification.</title>
        <authorList>
            <person name="Goeker M."/>
        </authorList>
    </citation>
    <scope>NUCLEOTIDE SEQUENCE</scope>
    <source>
        <strain evidence="1">DSM 26174</strain>
    </source>
</reference>
<accession>A0AAE3XS91</accession>
<proteinExistence type="predicted"/>
<evidence type="ECO:0000313" key="1">
    <source>
        <dbReference type="EMBL" id="MDR6241595.1"/>
    </source>
</evidence>
<sequence length="179" mass="21556">MKIYNSPNIHDVYIKLYKNDDEIFFQEEHHSARLREIHSLCQEFQPVFFYQEYNILNPVYVAVVQNKFYKIRINKGNYKYIAIDDKHKFNAIRILKVFESFEILTNNSQVKSAPDENAGHINASLVEFIEFGKNPEWIKVKSIEDLWLDEESDPNYEVKEGWVRWRNKDKILIHFRLLP</sequence>
<dbReference type="RefSeq" id="WP_338390351.1">
    <property type="nucleotide sequence ID" value="NZ_AP025307.1"/>
</dbReference>
<dbReference type="AlphaFoldDB" id="A0AAE3XS91"/>
<dbReference type="EMBL" id="JAVDQD010000009">
    <property type="protein sequence ID" value="MDR6241595.1"/>
    <property type="molecule type" value="Genomic_DNA"/>
</dbReference>
<comment type="caution">
    <text evidence="1">The sequence shown here is derived from an EMBL/GenBank/DDBJ whole genome shotgun (WGS) entry which is preliminary data.</text>
</comment>
<keyword evidence="2" id="KW-1185">Reference proteome</keyword>
<gene>
    <name evidence="1" type="ORF">HNQ88_004682</name>
</gene>
<organism evidence="1 2">
    <name type="scientific">Aureibacter tunicatorum</name>
    <dbReference type="NCBI Taxonomy" id="866807"/>
    <lineage>
        <taxon>Bacteria</taxon>
        <taxon>Pseudomonadati</taxon>
        <taxon>Bacteroidota</taxon>
        <taxon>Cytophagia</taxon>
        <taxon>Cytophagales</taxon>
        <taxon>Persicobacteraceae</taxon>
        <taxon>Aureibacter</taxon>
    </lineage>
</organism>
<evidence type="ECO:0000313" key="2">
    <source>
        <dbReference type="Proteomes" id="UP001185092"/>
    </source>
</evidence>
<protein>
    <submittedName>
        <fullName evidence="1">Uncharacterized protein</fullName>
    </submittedName>
</protein>
<name>A0AAE3XS91_9BACT</name>